<dbReference type="Proteomes" id="UP001281761">
    <property type="component" value="Unassembled WGS sequence"/>
</dbReference>
<feature type="region of interest" description="Disordered" evidence="1">
    <location>
        <begin position="1"/>
        <end position="22"/>
    </location>
</feature>
<comment type="caution">
    <text evidence="2">The sequence shown here is derived from an EMBL/GenBank/DDBJ whole genome shotgun (WGS) entry which is preliminary data.</text>
</comment>
<name>A0ABQ9YD36_9EUKA</name>
<protein>
    <submittedName>
        <fullName evidence="2">Uncharacterized protein</fullName>
    </submittedName>
</protein>
<gene>
    <name evidence="2" type="ORF">BLNAU_3476</name>
</gene>
<evidence type="ECO:0000313" key="3">
    <source>
        <dbReference type="Proteomes" id="UP001281761"/>
    </source>
</evidence>
<dbReference type="SUPFAM" id="SSF48371">
    <property type="entry name" value="ARM repeat"/>
    <property type="match status" value="1"/>
</dbReference>
<organism evidence="2 3">
    <name type="scientific">Blattamonas nauphoetae</name>
    <dbReference type="NCBI Taxonomy" id="2049346"/>
    <lineage>
        <taxon>Eukaryota</taxon>
        <taxon>Metamonada</taxon>
        <taxon>Preaxostyla</taxon>
        <taxon>Oxymonadida</taxon>
        <taxon>Blattamonas</taxon>
    </lineage>
</organism>
<evidence type="ECO:0000313" key="2">
    <source>
        <dbReference type="EMBL" id="KAK2961678.1"/>
    </source>
</evidence>
<accession>A0ABQ9YD36</accession>
<sequence>MEEETNPFNTSTDAFSNDSQESPPFFDLSQESFLNFDLKSNLSFEDKSTIYCSLITLVKARHPLDRYLQDRAAHFLKNLQPHGDLEEIQYFTDKIVYDHDPDSVGSPPDFIASIVTLISSPYSAVTAAALSFLKDTTFYSSPPVQSDLMESDLISNVLTTVQPHTLPISGNEKIINILIGIVVKCLNLADPSCFQYLGITAAIDTFNHREMIFQKVVISSSQFVTFLISNRYILNEDLLDSFFTLLRMLIRICPFHRPTLEYVLASPIVMAFSSCLSFVEKTYCLLTALGNFNQSLSFWMRGSAEVAQSATRMIEALFSEGFEDTIEQMMKNEKSGSFPVSVDKCCYSISKLLGSNVKRL</sequence>
<evidence type="ECO:0000256" key="1">
    <source>
        <dbReference type="SAM" id="MobiDB-lite"/>
    </source>
</evidence>
<keyword evidence="3" id="KW-1185">Reference proteome</keyword>
<reference evidence="2 3" key="1">
    <citation type="journal article" date="2022" name="bioRxiv">
        <title>Genomics of Preaxostyla Flagellates Illuminates Evolutionary Transitions and the Path Towards Mitochondrial Loss.</title>
        <authorList>
            <person name="Novak L.V.F."/>
            <person name="Treitli S.C."/>
            <person name="Pyrih J."/>
            <person name="Halakuc P."/>
            <person name="Pipaliya S.V."/>
            <person name="Vacek V."/>
            <person name="Brzon O."/>
            <person name="Soukal P."/>
            <person name="Eme L."/>
            <person name="Dacks J.B."/>
            <person name="Karnkowska A."/>
            <person name="Elias M."/>
            <person name="Hampl V."/>
        </authorList>
    </citation>
    <scope>NUCLEOTIDE SEQUENCE [LARGE SCALE GENOMIC DNA]</scope>
    <source>
        <strain evidence="2">NAU3</strain>
        <tissue evidence="2">Gut</tissue>
    </source>
</reference>
<dbReference type="EMBL" id="JARBJD010000015">
    <property type="protein sequence ID" value="KAK2961678.1"/>
    <property type="molecule type" value="Genomic_DNA"/>
</dbReference>
<dbReference type="InterPro" id="IPR016024">
    <property type="entry name" value="ARM-type_fold"/>
</dbReference>
<proteinExistence type="predicted"/>